<evidence type="ECO:0000313" key="1">
    <source>
        <dbReference type="EMBL" id="MEN7429637.1"/>
    </source>
</evidence>
<dbReference type="EMBL" id="JAYFSJ010000002">
    <property type="protein sequence ID" value="MEN7429637.1"/>
    <property type="molecule type" value="Genomic_DNA"/>
</dbReference>
<protein>
    <recommendedName>
        <fullName evidence="3">DUF2570 domain-containing protein</fullName>
    </recommendedName>
</protein>
<gene>
    <name evidence="1" type="ORF">VA599_02700</name>
</gene>
<sequence>MLSGRVYALGGLLLAALWAGTVWRAYGHGREVERLQAAAVTASADASRARGDLDVYRAETVRLHQVSVDIEARLDQLRNVNPKIIERYNRVVEQVPLPADCRPGPERLRELNTAIAAANAAIAGKHGEAVPAAGAGNGG</sequence>
<organism evidence="1 2">
    <name type="scientific">Chromobacterium indicum</name>
    <dbReference type="NCBI Taxonomy" id="3110228"/>
    <lineage>
        <taxon>Bacteria</taxon>
        <taxon>Pseudomonadati</taxon>
        <taxon>Pseudomonadota</taxon>
        <taxon>Betaproteobacteria</taxon>
        <taxon>Neisseriales</taxon>
        <taxon>Chromobacteriaceae</taxon>
        <taxon>Chromobacterium</taxon>
    </lineage>
</organism>
<proteinExistence type="predicted"/>
<dbReference type="Proteomes" id="UP001405405">
    <property type="component" value="Unassembled WGS sequence"/>
</dbReference>
<comment type="caution">
    <text evidence="1">The sequence shown here is derived from an EMBL/GenBank/DDBJ whole genome shotgun (WGS) entry which is preliminary data.</text>
</comment>
<reference evidence="1 2" key="1">
    <citation type="submission" date="2023-12" db="EMBL/GenBank/DDBJ databases">
        <title>Chromobacterium sp. strain TRC.1.1.SA producing antimicrobial pigment.</title>
        <authorList>
            <person name="Verma N."/>
            <person name="Choksket S."/>
            <person name="Pinnaka A.K."/>
            <person name="Korpole S."/>
        </authorList>
    </citation>
    <scope>NUCLEOTIDE SEQUENCE [LARGE SCALE GENOMIC DNA]</scope>
    <source>
        <strain evidence="1 2">TRC1.1.SA</strain>
    </source>
</reference>
<evidence type="ECO:0008006" key="3">
    <source>
        <dbReference type="Google" id="ProtNLM"/>
    </source>
</evidence>
<accession>A0ABV0CES5</accession>
<name>A0ABV0CES5_9NEIS</name>
<evidence type="ECO:0000313" key="2">
    <source>
        <dbReference type="Proteomes" id="UP001405405"/>
    </source>
</evidence>
<dbReference type="RefSeq" id="WP_346787589.1">
    <property type="nucleotide sequence ID" value="NZ_JAYFSJ010000002.1"/>
</dbReference>
<keyword evidence="2" id="KW-1185">Reference proteome</keyword>